<dbReference type="Pfam" id="PF08282">
    <property type="entry name" value="Hydrolase_3"/>
    <property type="match status" value="1"/>
</dbReference>
<dbReference type="KEGG" id="mmaa:FR932_12420"/>
<evidence type="ECO:0000313" key="1">
    <source>
        <dbReference type="EMBL" id="QFI38593.1"/>
    </source>
</evidence>
<organism evidence="1 2">
    <name type="scientific">Moritella marina ATCC 15381</name>
    <dbReference type="NCBI Taxonomy" id="1202962"/>
    <lineage>
        <taxon>Bacteria</taxon>
        <taxon>Pseudomonadati</taxon>
        <taxon>Pseudomonadota</taxon>
        <taxon>Gammaproteobacteria</taxon>
        <taxon>Alteromonadales</taxon>
        <taxon>Moritellaceae</taxon>
        <taxon>Moritella</taxon>
    </lineage>
</organism>
<dbReference type="AlphaFoldDB" id="A0A5J6WKG0"/>
<proteinExistence type="predicted"/>
<dbReference type="GO" id="GO:0016787">
    <property type="term" value="F:hydrolase activity"/>
    <property type="evidence" value="ECO:0007669"/>
    <property type="project" value="UniProtKB-KW"/>
</dbReference>
<dbReference type="InterPro" id="IPR036412">
    <property type="entry name" value="HAD-like_sf"/>
</dbReference>
<reference evidence="1 2" key="1">
    <citation type="submission" date="2019-09" db="EMBL/GenBank/DDBJ databases">
        <title>Hybrid Assembly of the complete Genome of the Deep-Sea Bacterium Moritella marina from long Nanopore and Illumina reads.</title>
        <authorList>
            <person name="Magin S."/>
            <person name="Georgoulis A."/>
            <person name="Papadimitriou K."/>
            <person name="Iliakis G."/>
            <person name="Vorgias C.E."/>
        </authorList>
    </citation>
    <scope>NUCLEOTIDE SEQUENCE [LARGE SCALE GENOMIC DNA]</scope>
    <source>
        <strain evidence="1 2">MP-1</strain>
    </source>
</reference>
<dbReference type="OrthoDB" id="8746852at2"/>
<dbReference type="EMBL" id="CP044399">
    <property type="protein sequence ID" value="QFI38593.1"/>
    <property type="molecule type" value="Genomic_DNA"/>
</dbReference>
<sequence length="252" mass="28249">MTTKSQRIIVLTDLDDSLFQTLKKIPEGVSSLPVATDRDNNPLSYMTNPQRIFFDMLVNSGAEIIPITGRNTDALERVSLPFGKYSSVSHGAIVLDDNNQVCAEWLQWLNIDTATFANLLDNINDRVQTIIHTQSLDARSRVIVDQGIPAYVSIKGMDSDLNEIYKALPEYNQHETLRFHRNGRNMAYIPAIFCKKNAAEFILKQLNVQPDDLVLTVGDSISDLPMMQTGTYAIAPLRSQLATDIFKTQLSE</sequence>
<dbReference type="InterPro" id="IPR023214">
    <property type="entry name" value="HAD_sf"/>
</dbReference>
<keyword evidence="2" id="KW-1185">Reference proteome</keyword>
<dbReference type="PIRSF" id="PIRSF030802">
    <property type="entry name" value="UCP030802"/>
    <property type="match status" value="1"/>
</dbReference>
<dbReference type="SUPFAM" id="SSF56784">
    <property type="entry name" value="HAD-like"/>
    <property type="match status" value="1"/>
</dbReference>
<evidence type="ECO:0000313" key="2">
    <source>
        <dbReference type="Proteomes" id="UP000327424"/>
    </source>
</evidence>
<accession>A0A5J6WKG0</accession>
<keyword evidence="1" id="KW-0378">Hydrolase</keyword>
<dbReference type="Gene3D" id="3.40.50.1000">
    <property type="entry name" value="HAD superfamily/HAD-like"/>
    <property type="match status" value="1"/>
</dbReference>
<name>A0A5J6WKG0_MORMI</name>
<dbReference type="InterPro" id="IPR024197">
    <property type="entry name" value="TPP-like"/>
</dbReference>
<dbReference type="Proteomes" id="UP000327424">
    <property type="component" value="Chromosome"/>
</dbReference>
<protein>
    <submittedName>
        <fullName evidence="1">HAD hydrolase family protein</fullName>
    </submittedName>
</protein>
<dbReference type="RefSeq" id="WP_019439420.1">
    <property type="nucleotide sequence ID" value="NZ_ALOE01000002.1"/>
</dbReference>
<gene>
    <name evidence="1" type="ORF">FR932_12420</name>
</gene>